<evidence type="ECO:0000256" key="6">
    <source>
        <dbReference type="ARBA" id="ARBA00022553"/>
    </source>
</evidence>
<dbReference type="PRINTS" id="PR00344">
    <property type="entry name" value="BCTRLSENSOR"/>
</dbReference>
<dbReference type="RefSeq" id="WP_188566282.1">
    <property type="nucleotide sequence ID" value="NZ_BMED01000002.1"/>
</dbReference>
<feature type="transmembrane region" description="Helical" evidence="15">
    <location>
        <begin position="48"/>
        <end position="73"/>
    </location>
</feature>
<dbReference type="Pfam" id="PF02518">
    <property type="entry name" value="HATPase_c"/>
    <property type="match status" value="1"/>
</dbReference>
<feature type="transmembrane region" description="Helical" evidence="15">
    <location>
        <begin position="85"/>
        <end position="110"/>
    </location>
</feature>
<dbReference type="InterPro" id="IPR003661">
    <property type="entry name" value="HisK_dim/P_dom"/>
</dbReference>
<feature type="domain" description="Histidine kinase" evidence="16">
    <location>
        <begin position="670"/>
        <end position="890"/>
    </location>
</feature>
<dbReference type="InterPro" id="IPR036097">
    <property type="entry name" value="HisK_dim/P_sf"/>
</dbReference>
<keyword evidence="9" id="KW-0547">Nucleotide-binding</keyword>
<sequence length="890" mass="98360">MTVLSRQALFSRTWFQVCALALAYLLAGRLSLLLAIPPGYAMAVYPPAGIALGIIIVAGYRLLPGVAAGAFLVNMLISWESAAGISWASTLLAALLGGGAALQALAGSYLIRRFAGSNLSLDKDTSIFRFFLHGGVLACLISASVGVLSLYKLHFIPGDHVINNWLTWWTGDTLGVLTITPIVMVLFAQPREIWNSRRWNVMVPLAICLAVVISVFTYIRHREEQKQFLEFRLEVERISQDLQNKLNNHTDAVNNIERFFASSKSVNRSDFSTFVQHTIDSNKAITSLIWAPKLRHADKTAFEASVLQEGYVSFKVSEKDASGKLIPVKARDDYYPITYIAPFRTGTLAFGFDMGSSDIRRIAIEEARDSGNLTATDPLVLVTDSGEQHSVLLYAPIYAPGKPLDSTEKRREAFQGVAMSVLRMGEVIEDALSKQDQKNILIKFYDLSYPGNKGIFYDAIKIIDPGHFFQSTINFGGRQYALLAQPSSAYWNSHVSWITWFTMIGGLLFTSLLGIYLLVVTAHTFNVEILVTQRTSQLNDSEERLRAILANAAEGIITMNPSGFIESANQSAEILFDYPRGALFGRNILSLFPDPASEAFLQGYMQDQLELHEKQARQEVVGKKRLDQEIPVELAIARVELGSQTLLVLILHDMSERKRVEKLKSEFVAAVSHELRTPLTSIRGSLGLLVGGIGGAIPAKAKNLLEMANDNAERLTLLINDLLDFEKLEYGGMQFNLQETSLPALVKKAIDANKGYAQKYSITLLFDAEHSVDAVVNVDQQRFIQVLSNLVSNAVKFSKKNGQVEVYLSRSNGWARVSVVDHGIGISRDFQGSIFQKFTQEDAKAARKYAGTGLGLSLTKTMMEKMGGRIDFNSIEGEGSTFYIELPVLS</sequence>
<dbReference type="SUPFAM" id="SSF55874">
    <property type="entry name" value="ATPase domain of HSP90 chaperone/DNA topoisomerase II/histidine kinase"/>
    <property type="match status" value="1"/>
</dbReference>
<accession>A0A916XIL4</accession>
<keyword evidence="11" id="KW-0067">ATP-binding</keyword>
<evidence type="ECO:0000256" key="12">
    <source>
        <dbReference type="ARBA" id="ARBA00022989"/>
    </source>
</evidence>
<evidence type="ECO:0000256" key="1">
    <source>
        <dbReference type="ARBA" id="ARBA00000085"/>
    </source>
</evidence>
<dbReference type="FunFam" id="3.30.565.10:FF:000023">
    <property type="entry name" value="PAS domain-containing sensor histidine kinase"/>
    <property type="match status" value="1"/>
</dbReference>
<dbReference type="SMART" id="SM01079">
    <property type="entry name" value="CHASE"/>
    <property type="match status" value="1"/>
</dbReference>
<dbReference type="CDD" id="cd16922">
    <property type="entry name" value="HATPase_EvgS-ArcB-TorS-like"/>
    <property type="match status" value="1"/>
</dbReference>
<dbReference type="CDD" id="cd00082">
    <property type="entry name" value="HisKA"/>
    <property type="match status" value="1"/>
</dbReference>
<dbReference type="InterPro" id="IPR005467">
    <property type="entry name" value="His_kinase_dom"/>
</dbReference>
<dbReference type="EC" id="2.7.13.3" evidence="4"/>
<dbReference type="InterPro" id="IPR007895">
    <property type="entry name" value="MASE1"/>
</dbReference>
<dbReference type="PANTHER" id="PTHR43047:SF72">
    <property type="entry name" value="OSMOSENSING HISTIDINE PROTEIN KINASE SLN1"/>
    <property type="match status" value="1"/>
</dbReference>
<comment type="caution">
    <text evidence="19">The sequence shown here is derived from an EMBL/GenBank/DDBJ whole genome shotgun (WGS) entry which is preliminary data.</text>
</comment>
<evidence type="ECO:0000259" key="18">
    <source>
        <dbReference type="PROSITE" id="PS50839"/>
    </source>
</evidence>
<dbReference type="GO" id="GO:0000155">
    <property type="term" value="F:phosphorelay sensor kinase activity"/>
    <property type="evidence" value="ECO:0007669"/>
    <property type="project" value="InterPro"/>
</dbReference>
<keyword evidence="13" id="KW-0902">Two-component regulatory system</keyword>
<dbReference type="Gene3D" id="3.30.565.10">
    <property type="entry name" value="Histidine kinase-like ATPase, C-terminal domain"/>
    <property type="match status" value="1"/>
</dbReference>
<dbReference type="CDD" id="cd00130">
    <property type="entry name" value="PAS"/>
    <property type="match status" value="1"/>
</dbReference>
<dbReference type="GO" id="GO:0005524">
    <property type="term" value="F:ATP binding"/>
    <property type="evidence" value="ECO:0007669"/>
    <property type="project" value="UniProtKB-KW"/>
</dbReference>
<evidence type="ECO:0000256" key="8">
    <source>
        <dbReference type="ARBA" id="ARBA00022692"/>
    </source>
</evidence>
<evidence type="ECO:0000256" key="5">
    <source>
        <dbReference type="ARBA" id="ARBA00022475"/>
    </source>
</evidence>
<evidence type="ECO:0000256" key="13">
    <source>
        <dbReference type="ARBA" id="ARBA00023012"/>
    </source>
</evidence>
<dbReference type="GO" id="GO:0045121">
    <property type="term" value="C:membrane raft"/>
    <property type="evidence" value="ECO:0007669"/>
    <property type="project" value="UniProtKB-SubCell"/>
</dbReference>
<evidence type="ECO:0000256" key="3">
    <source>
        <dbReference type="ARBA" id="ARBA00004651"/>
    </source>
</evidence>
<keyword evidence="12 15" id="KW-1133">Transmembrane helix</keyword>
<dbReference type="Gene3D" id="1.10.287.130">
    <property type="match status" value="1"/>
</dbReference>
<dbReference type="InterPro" id="IPR036890">
    <property type="entry name" value="HATPase_C_sf"/>
</dbReference>
<evidence type="ECO:0000256" key="14">
    <source>
        <dbReference type="ARBA" id="ARBA00023136"/>
    </source>
</evidence>
<evidence type="ECO:0000313" key="19">
    <source>
        <dbReference type="EMBL" id="GGC75968.1"/>
    </source>
</evidence>
<protein>
    <recommendedName>
        <fullName evidence="4">histidine kinase</fullName>
        <ecNumber evidence="4">2.7.13.3</ecNumber>
    </recommendedName>
</protein>
<dbReference type="AlphaFoldDB" id="A0A916XIL4"/>
<dbReference type="GO" id="GO:0009927">
    <property type="term" value="F:histidine phosphotransfer kinase activity"/>
    <property type="evidence" value="ECO:0007669"/>
    <property type="project" value="TreeGrafter"/>
</dbReference>
<dbReference type="GO" id="GO:0005886">
    <property type="term" value="C:plasma membrane"/>
    <property type="evidence" value="ECO:0007669"/>
    <property type="project" value="UniProtKB-SubCell"/>
</dbReference>
<dbReference type="Proteomes" id="UP000637423">
    <property type="component" value="Unassembled WGS sequence"/>
</dbReference>
<dbReference type="InterPro" id="IPR000014">
    <property type="entry name" value="PAS"/>
</dbReference>
<dbReference type="Gene3D" id="3.30.450.20">
    <property type="entry name" value="PAS domain"/>
    <property type="match status" value="1"/>
</dbReference>
<dbReference type="Gene3D" id="3.30.450.350">
    <property type="entry name" value="CHASE domain"/>
    <property type="match status" value="1"/>
</dbReference>
<gene>
    <name evidence="19" type="ORF">GCM10011396_24040</name>
</gene>
<keyword evidence="14 15" id="KW-0472">Membrane</keyword>
<dbReference type="PROSITE" id="PS50112">
    <property type="entry name" value="PAS"/>
    <property type="match status" value="1"/>
</dbReference>
<dbReference type="Pfam" id="PF03924">
    <property type="entry name" value="CHASE"/>
    <property type="match status" value="1"/>
</dbReference>
<evidence type="ECO:0000256" key="7">
    <source>
        <dbReference type="ARBA" id="ARBA00022679"/>
    </source>
</evidence>
<dbReference type="InterPro" id="IPR004358">
    <property type="entry name" value="Sig_transdc_His_kin-like_C"/>
</dbReference>
<dbReference type="PROSITE" id="PS50109">
    <property type="entry name" value="HIS_KIN"/>
    <property type="match status" value="1"/>
</dbReference>
<feature type="transmembrane region" description="Helical" evidence="15">
    <location>
        <begin position="166"/>
        <end position="187"/>
    </location>
</feature>
<organism evidence="19 20">
    <name type="scientific">Undibacterium terreum</name>
    <dbReference type="NCBI Taxonomy" id="1224302"/>
    <lineage>
        <taxon>Bacteria</taxon>
        <taxon>Pseudomonadati</taxon>
        <taxon>Pseudomonadota</taxon>
        <taxon>Betaproteobacteria</taxon>
        <taxon>Burkholderiales</taxon>
        <taxon>Oxalobacteraceae</taxon>
        <taxon>Undibacterium</taxon>
    </lineage>
</organism>
<evidence type="ECO:0000259" key="17">
    <source>
        <dbReference type="PROSITE" id="PS50112"/>
    </source>
</evidence>
<dbReference type="Pfam" id="PF13426">
    <property type="entry name" value="PAS_9"/>
    <property type="match status" value="1"/>
</dbReference>
<feature type="transmembrane region" description="Helical" evidence="15">
    <location>
        <begin position="199"/>
        <end position="219"/>
    </location>
</feature>
<dbReference type="Pfam" id="PF00512">
    <property type="entry name" value="HisKA"/>
    <property type="match status" value="1"/>
</dbReference>
<evidence type="ECO:0000256" key="11">
    <source>
        <dbReference type="ARBA" id="ARBA00022840"/>
    </source>
</evidence>
<dbReference type="NCBIfam" id="TIGR00229">
    <property type="entry name" value="sensory_box"/>
    <property type="match status" value="1"/>
</dbReference>
<dbReference type="InterPro" id="IPR003594">
    <property type="entry name" value="HATPase_dom"/>
</dbReference>
<feature type="transmembrane region" description="Helical" evidence="15">
    <location>
        <begin position="130"/>
        <end position="151"/>
    </location>
</feature>
<name>A0A916XIL4_9BURK</name>
<dbReference type="SMART" id="SM00387">
    <property type="entry name" value="HATPase_c"/>
    <property type="match status" value="1"/>
</dbReference>
<dbReference type="SMART" id="SM00388">
    <property type="entry name" value="HisKA"/>
    <property type="match status" value="1"/>
</dbReference>
<comment type="subcellular location">
    <subcellularLocation>
        <location evidence="3">Cell membrane</location>
        <topology evidence="3">Multi-pass membrane protein</topology>
    </subcellularLocation>
    <subcellularLocation>
        <location evidence="2">Membrane raft</location>
        <topology evidence="2">Multi-pass membrane protein</topology>
    </subcellularLocation>
</comment>
<evidence type="ECO:0000259" key="16">
    <source>
        <dbReference type="PROSITE" id="PS50109"/>
    </source>
</evidence>
<dbReference type="PROSITE" id="PS50839">
    <property type="entry name" value="CHASE"/>
    <property type="match status" value="1"/>
</dbReference>
<dbReference type="InterPro" id="IPR006189">
    <property type="entry name" value="CHASE_dom"/>
</dbReference>
<dbReference type="EMBL" id="BMED01000002">
    <property type="protein sequence ID" value="GGC75968.1"/>
    <property type="molecule type" value="Genomic_DNA"/>
</dbReference>
<keyword evidence="8 15" id="KW-0812">Transmembrane</keyword>
<feature type="transmembrane region" description="Helical" evidence="15">
    <location>
        <begin position="497"/>
        <end position="519"/>
    </location>
</feature>
<evidence type="ECO:0000256" key="9">
    <source>
        <dbReference type="ARBA" id="ARBA00022741"/>
    </source>
</evidence>
<evidence type="ECO:0000256" key="2">
    <source>
        <dbReference type="ARBA" id="ARBA00004314"/>
    </source>
</evidence>
<dbReference type="FunFam" id="1.10.287.130:FF:000001">
    <property type="entry name" value="Two-component sensor histidine kinase"/>
    <property type="match status" value="1"/>
</dbReference>
<dbReference type="Pfam" id="PF05231">
    <property type="entry name" value="MASE1"/>
    <property type="match status" value="1"/>
</dbReference>
<dbReference type="PANTHER" id="PTHR43047">
    <property type="entry name" value="TWO-COMPONENT HISTIDINE PROTEIN KINASE"/>
    <property type="match status" value="1"/>
</dbReference>
<feature type="domain" description="CHASE" evidence="18">
    <location>
        <begin position="262"/>
        <end position="459"/>
    </location>
</feature>
<dbReference type="InterPro" id="IPR035965">
    <property type="entry name" value="PAS-like_dom_sf"/>
</dbReference>
<evidence type="ECO:0000313" key="20">
    <source>
        <dbReference type="Proteomes" id="UP000637423"/>
    </source>
</evidence>
<keyword evidence="6" id="KW-0597">Phosphoprotein</keyword>
<keyword evidence="10" id="KW-0418">Kinase</keyword>
<keyword evidence="20" id="KW-1185">Reference proteome</keyword>
<keyword evidence="7" id="KW-0808">Transferase</keyword>
<comment type="catalytic activity">
    <reaction evidence="1">
        <text>ATP + protein L-histidine = ADP + protein N-phospho-L-histidine.</text>
        <dbReference type="EC" id="2.7.13.3"/>
    </reaction>
</comment>
<feature type="domain" description="PAS" evidence="17">
    <location>
        <begin position="541"/>
        <end position="612"/>
    </location>
</feature>
<evidence type="ECO:0000256" key="4">
    <source>
        <dbReference type="ARBA" id="ARBA00012438"/>
    </source>
</evidence>
<keyword evidence="5" id="KW-1003">Cell membrane</keyword>
<feature type="transmembrane region" description="Helical" evidence="15">
    <location>
        <begin position="14"/>
        <end position="36"/>
    </location>
</feature>
<reference evidence="19" key="1">
    <citation type="journal article" date="2014" name="Int. J. Syst. Evol. Microbiol.">
        <title>Complete genome sequence of Corynebacterium casei LMG S-19264T (=DSM 44701T), isolated from a smear-ripened cheese.</title>
        <authorList>
            <consortium name="US DOE Joint Genome Institute (JGI-PGF)"/>
            <person name="Walter F."/>
            <person name="Albersmeier A."/>
            <person name="Kalinowski J."/>
            <person name="Ruckert C."/>
        </authorList>
    </citation>
    <scope>NUCLEOTIDE SEQUENCE</scope>
    <source>
        <strain evidence="19">CGMCC 1.10998</strain>
    </source>
</reference>
<evidence type="ECO:0000256" key="15">
    <source>
        <dbReference type="SAM" id="Phobius"/>
    </source>
</evidence>
<dbReference type="SMART" id="SM00091">
    <property type="entry name" value="PAS"/>
    <property type="match status" value="1"/>
</dbReference>
<dbReference type="SUPFAM" id="SSF47384">
    <property type="entry name" value="Homodimeric domain of signal transducing histidine kinase"/>
    <property type="match status" value="1"/>
</dbReference>
<dbReference type="SUPFAM" id="SSF55785">
    <property type="entry name" value="PYP-like sensor domain (PAS domain)"/>
    <property type="match status" value="1"/>
</dbReference>
<proteinExistence type="predicted"/>
<reference evidence="19" key="2">
    <citation type="submission" date="2020-09" db="EMBL/GenBank/DDBJ databases">
        <authorList>
            <person name="Sun Q."/>
            <person name="Zhou Y."/>
        </authorList>
    </citation>
    <scope>NUCLEOTIDE SEQUENCE</scope>
    <source>
        <strain evidence="19">CGMCC 1.10998</strain>
    </source>
</reference>
<evidence type="ECO:0000256" key="10">
    <source>
        <dbReference type="ARBA" id="ARBA00022777"/>
    </source>
</evidence>
<dbReference type="InterPro" id="IPR042240">
    <property type="entry name" value="CHASE_sf"/>
</dbReference>